<keyword evidence="1" id="KW-0547">Nucleotide-binding</keyword>
<dbReference type="PROSITE" id="PS51722">
    <property type="entry name" value="G_TR_2"/>
    <property type="match status" value="1"/>
</dbReference>
<dbReference type="Pfam" id="PF00009">
    <property type="entry name" value="GTP_EFTU"/>
    <property type="match status" value="1"/>
</dbReference>
<keyword evidence="3" id="KW-0496">Mitochondrion</keyword>
<name>A0A8H7L868_9ASCO</name>
<feature type="domain" description="Tr-type G" evidence="5">
    <location>
        <begin position="46"/>
        <end position="333"/>
    </location>
</feature>
<dbReference type="AlphaFoldDB" id="A0A8H7L868"/>
<reference evidence="6" key="1">
    <citation type="submission" date="2020-10" db="EMBL/GenBank/DDBJ databases">
        <title>The Whole-Genome Sequence of Metschnikowia persimmonesis, a Novel Endophytic Yeast Species Isolated from Medicinal Plant Diospyros kaki Thumb.</title>
        <authorList>
            <person name="Rahmat E."/>
            <person name="Kang Y."/>
        </authorList>
    </citation>
    <scope>NUCLEOTIDE SEQUENCE</scope>
    <source>
        <strain evidence="6">KIOM G15050</strain>
    </source>
</reference>
<dbReference type="GO" id="GO:0032790">
    <property type="term" value="P:ribosome disassembly"/>
    <property type="evidence" value="ECO:0007669"/>
    <property type="project" value="TreeGrafter"/>
</dbReference>
<protein>
    <recommendedName>
        <fullName evidence="5">Tr-type G domain-containing protein</fullName>
    </recommendedName>
</protein>
<dbReference type="EMBL" id="JACBPP010000007">
    <property type="protein sequence ID" value="KAF8000311.1"/>
    <property type="molecule type" value="Genomic_DNA"/>
</dbReference>
<dbReference type="GO" id="GO:0005759">
    <property type="term" value="C:mitochondrial matrix"/>
    <property type="evidence" value="ECO:0007669"/>
    <property type="project" value="UniProtKB-ARBA"/>
</dbReference>
<gene>
    <name evidence="6" type="ORF">HF325_005240</name>
</gene>
<evidence type="ECO:0000313" key="6">
    <source>
        <dbReference type="EMBL" id="KAF8000311.1"/>
    </source>
</evidence>
<dbReference type="GO" id="GO:0032543">
    <property type="term" value="P:mitochondrial translation"/>
    <property type="evidence" value="ECO:0007669"/>
    <property type="project" value="TreeGrafter"/>
</dbReference>
<dbReference type="GO" id="GO:0005525">
    <property type="term" value="F:GTP binding"/>
    <property type="evidence" value="ECO:0007669"/>
    <property type="project" value="UniProtKB-KW"/>
</dbReference>
<accession>A0A8H7L868</accession>
<keyword evidence="7" id="KW-1185">Reference proteome</keyword>
<evidence type="ECO:0000259" key="5">
    <source>
        <dbReference type="PROSITE" id="PS51722"/>
    </source>
</evidence>
<dbReference type="Proteomes" id="UP000649328">
    <property type="component" value="Unassembled WGS sequence"/>
</dbReference>
<evidence type="ECO:0000256" key="4">
    <source>
        <dbReference type="ARBA" id="ARBA00023134"/>
    </source>
</evidence>
<comment type="caution">
    <text evidence="6">The sequence shown here is derived from an EMBL/GenBank/DDBJ whole genome shotgun (WGS) entry which is preliminary data.</text>
</comment>
<dbReference type="SUPFAM" id="SSF52540">
    <property type="entry name" value="P-loop containing nucleoside triphosphate hydrolases"/>
    <property type="match status" value="1"/>
</dbReference>
<dbReference type="PRINTS" id="PR00315">
    <property type="entry name" value="ELONGATNFCT"/>
</dbReference>
<evidence type="ECO:0000256" key="3">
    <source>
        <dbReference type="ARBA" id="ARBA00023128"/>
    </source>
</evidence>
<dbReference type="InterPro" id="IPR027417">
    <property type="entry name" value="P-loop_NTPase"/>
</dbReference>
<organism evidence="6 7">
    <name type="scientific">Metschnikowia pulcherrima</name>
    <dbReference type="NCBI Taxonomy" id="27326"/>
    <lineage>
        <taxon>Eukaryota</taxon>
        <taxon>Fungi</taxon>
        <taxon>Dikarya</taxon>
        <taxon>Ascomycota</taxon>
        <taxon>Saccharomycotina</taxon>
        <taxon>Pichiomycetes</taxon>
        <taxon>Metschnikowiaceae</taxon>
        <taxon>Metschnikowia</taxon>
    </lineage>
</organism>
<dbReference type="InterPro" id="IPR005225">
    <property type="entry name" value="Small_GTP-bd"/>
</dbReference>
<dbReference type="PANTHER" id="PTHR43261:SF1">
    <property type="entry name" value="RIBOSOME-RELEASING FACTOR 2, MITOCHONDRIAL"/>
    <property type="match status" value="1"/>
</dbReference>
<evidence type="ECO:0000313" key="7">
    <source>
        <dbReference type="Proteomes" id="UP000649328"/>
    </source>
</evidence>
<evidence type="ECO:0000256" key="2">
    <source>
        <dbReference type="ARBA" id="ARBA00022917"/>
    </source>
</evidence>
<proteinExistence type="predicted"/>
<dbReference type="OrthoDB" id="198619at2759"/>
<sequence>MWKLALLPHMGTGMAVSRFRSAYGSIRRIHASGTLKEPKLNSVPAEKTRNIGIIAHIDAGKTTTTERMLYYSGKTQRIGNVDQGDTVTDYLPSERERGITIQLAAISIPWNGHKINIIDTPGHADFTFEVTRSLRVLDGAVTILDAVAGVEAQTEKVWRQANALGIPRIAYVNKMDRPGAGFSRTVKEIVAKLQTRVVCLNLPYFETENGDFARFDVLHKKLLLWDAHDVLGKTLRAIDLNPSDPKLAPLYEMVLQSRESMIETLGELDEAVIEEFFERDEDYMAVSTSTLNKAIQAATIASKVTPVLCGLSFRNLGVQPLMDAVVAYLASPLQIGLPDITSSAAKKLGRRKKALPAEEVAVPMKMDSKRGLVINNSANLTVPSRSRS</sequence>
<dbReference type="GO" id="GO:0003924">
    <property type="term" value="F:GTPase activity"/>
    <property type="evidence" value="ECO:0007669"/>
    <property type="project" value="InterPro"/>
</dbReference>
<dbReference type="InterPro" id="IPR031157">
    <property type="entry name" value="G_TR_CS"/>
</dbReference>
<dbReference type="NCBIfam" id="TIGR00231">
    <property type="entry name" value="small_GTP"/>
    <property type="match status" value="1"/>
</dbReference>
<dbReference type="PANTHER" id="PTHR43261">
    <property type="entry name" value="TRANSLATION ELONGATION FACTOR G-RELATED"/>
    <property type="match status" value="1"/>
</dbReference>
<keyword evidence="4" id="KW-0342">GTP-binding</keyword>
<dbReference type="CDD" id="cd01886">
    <property type="entry name" value="EF-G"/>
    <property type="match status" value="1"/>
</dbReference>
<dbReference type="Gene3D" id="3.40.50.300">
    <property type="entry name" value="P-loop containing nucleotide triphosphate hydrolases"/>
    <property type="match status" value="1"/>
</dbReference>
<dbReference type="InterPro" id="IPR000795">
    <property type="entry name" value="T_Tr_GTP-bd_dom"/>
</dbReference>
<dbReference type="PROSITE" id="PS00301">
    <property type="entry name" value="G_TR_1"/>
    <property type="match status" value="1"/>
</dbReference>
<dbReference type="FunFam" id="3.40.50.300:FF:000514">
    <property type="entry name" value="Ribosome-releasing factor 2, mitochondrial"/>
    <property type="match status" value="1"/>
</dbReference>
<evidence type="ECO:0000256" key="1">
    <source>
        <dbReference type="ARBA" id="ARBA00022741"/>
    </source>
</evidence>
<keyword evidence="2" id="KW-0648">Protein biosynthesis</keyword>